<accession>A0ABP9PZD2</accession>
<dbReference type="EMBL" id="BAABKG010000005">
    <property type="protein sequence ID" value="GAA5154787.1"/>
    <property type="molecule type" value="Genomic_DNA"/>
</dbReference>
<gene>
    <name evidence="1" type="ORF">GCM10023340_38890</name>
</gene>
<dbReference type="Proteomes" id="UP001500221">
    <property type="component" value="Unassembled WGS sequence"/>
</dbReference>
<dbReference type="RefSeq" id="WP_345462667.1">
    <property type="nucleotide sequence ID" value="NZ_BAABKG010000005.1"/>
</dbReference>
<proteinExistence type="predicted"/>
<name>A0ABP9PZD2_9ACTN</name>
<reference evidence="2" key="1">
    <citation type="journal article" date="2019" name="Int. J. Syst. Evol. Microbiol.">
        <title>The Global Catalogue of Microorganisms (GCM) 10K type strain sequencing project: providing services to taxonomists for standard genome sequencing and annotation.</title>
        <authorList>
            <consortium name="The Broad Institute Genomics Platform"/>
            <consortium name="The Broad Institute Genome Sequencing Center for Infectious Disease"/>
            <person name="Wu L."/>
            <person name="Ma J."/>
        </authorList>
    </citation>
    <scope>NUCLEOTIDE SEQUENCE [LARGE SCALE GENOMIC DNA]</scope>
    <source>
        <strain evidence="2">JCM 18459</strain>
    </source>
</reference>
<keyword evidence="2" id="KW-1185">Reference proteome</keyword>
<sequence>MTQHDVTAYATLADAVREHAAGHARTVRYTDEQWTAIKALHDAFGLDVTECSAIAFLAGQPLLAVRVDDVRPALTTKRTWHVLEAWDDVPEPELQMPDLPDGIRALIDQTTNHSTASSTDPEKE</sequence>
<evidence type="ECO:0000313" key="2">
    <source>
        <dbReference type="Proteomes" id="UP001500221"/>
    </source>
</evidence>
<evidence type="ECO:0000313" key="1">
    <source>
        <dbReference type="EMBL" id="GAA5154787.1"/>
    </source>
</evidence>
<protein>
    <submittedName>
        <fullName evidence="1">Uncharacterized protein</fullName>
    </submittedName>
</protein>
<organism evidence="1 2">
    <name type="scientific">Nocardioides marinquilinus</name>
    <dbReference type="NCBI Taxonomy" id="1210400"/>
    <lineage>
        <taxon>Bacteria</taxon>
        <taxon>Bacillati</taxon>
        <taxon>Actinomycetota</taxon>
        <taxon>Actinomycetes</taxon>
        <taxon>Propionibacteriales</taxon>
        <taxon>Nocardioidaceae</taxon>
        <taxon>Nocardioides</taxon>
    </lineage>
</organism>
<comment type="caution">
    <text evidence="1">The sequence shown here is derived from an EMBL/GenBank/DDBJ whole genome shotgun (WGS) entry which is preliminary data.</text>
</comment>